<accession>A0A0B7FR39</accession>
<gene>
    <name evidence="3" type="ORF">RSOLAG1IB_03317</name>
</gene>
<feature type="region of interest" description="Disordered" evidence="2">
    <location>
        <begin position="321"/>
        <end position="359"/>
    </location>
</feature>
<keyword evidence="4" id="KW-1185">Reference proteome</keyword>
<evidence type="ECO:0000313" key="3">
    <source>
        <dbReference type="EMBL" id="CEL59384.1"/>
    </source>
</evidence>
<reference evidence="3 4" key="1">
    <citation type="submission" date="2014-11" db="EMBL/GenBank/DDBJ databases">
        <authorList>
            <person name="Wibberg Daniel"/>
        </authorList>
    </citation>
    <scope>NUCLEOTIDE SEQUENCE [LARGE SCALE GENOMIC DNA]</scope>
    <source>
        <strain evidence="3">Rhizoctonia solani AG1-IB 7/3/14</strain>
    </source>
</reference>
<dbReference type="PANTHER" id="PTHR13465">
    <property type="entry name" value="UPF0183 PROTEIN"/>
    <property type="match status" value="1"/>
</dbReference>
<organism evidence="3 4">
    <name type="scientific">Thanatephorus cucumeris (strain AG1-IB / isolate 7/3/14)</name>
    <name type="common">Lettuce bottom rot fungus</name>
    <name type="synonym">Rhizoctonia solani</name>
    <dbReference type="NCBI Taxonomy" id="1108050"/>
    <lineage>
        <taxon>Eukaryota</taxon>
        <taxon>Fungi</taxon>
        <taxon>Dikarya</taxon>
        <taxon>Basidiomycota</taxon>
        <taxon>Agaricomycotina</taxon>
        <taxon>Agaricomycetes</taxon>
        <taxon>Cantharellales</taxon>
        <taxon>Ceratobasidiaceae</taxon>
        <taxon>Rhizoctonia</taxon>
        <taxon>Rhizoctonia solani AG-1</taxon>
    </lineage>
</organism>
<dbReference type="AlphaFoldDB" id="A0A0B7FR39"/>
<dbReference type="Pfam" id="PF03676">
    <property type="entry name" value="PHAF1"/>
    <property type="match status" value="1"/>
</dbReference>
<dbReference type="GO" id="GO:0043001">
    <property type="term" value="P:Golgi to plasma membrane protein transport"/>
    <property type="evidence" value="ECO:0007669"/>
    <property type="project" value="TreeGrafter"/>
</dbReference>
<protein>
    <submittedName>
        <fullName evidence="3">UPF0183 protein</fullName>
    </submittedName>
</protein>
<comment type="similarity">
    <text evidence="1">Belongs to the PHAF1 family.</text>
</comment>
<evidence type="ECO:0000313" key="4">
    <source>
        <dbReference type="Proteomes" id="UP000059188"/>
    </source>
</evidence>
<sequence length="436" mass="48601">MVSTLDLDLRPGSGIGPFELGASLFDVLEFLRRPSPPTFPSISVKYDTASPASSPVILHLRPHLDLLFTRRTQRLRTISLSLLRTSQTHIPLVLSYKNEVLSGPDVVPHRTAVQRMMGPTYKGEYMRYPGVWFSFEDDLPGGAGVTNPTEGNSEVKRVVVTQRQEQREQEPEEDSDEVVPNSTMYGEIKKAVIKIHEGIDLHFFTPEPEDPPIHVQLGVTTAEDLTCDLGPPVLTHYKEDDRMAIHATAQDDEESYFYNYFQHGLDFLISGKTHRVRKIIAHTNVPGSPLFQRYKRCPWEISLSFQSTDPLSQPVELGTTLAISTDPEVPAPKGGGKKKKKKAETEQPRTSFEVQDDAPSHSQEMVAFYDSIDILKPKLGSSSRHSTQPSMQLERAADLPQNELLTLPSSTTHLYAFNGVFCEASEAGDVLCVGLF</sequence>
<evidence type="ECO:0000256" key="2">
    <source>
        <dbReference type="SAM" id="MobiDB-lite"/>
    </source>
</evidence>
<dbReference type="InterPro" id="IPR039156">
    <property type="entry name" value="PHAF1/BROMI"/>
</dbReference>
<dbReference type="GO" id="GO:0005802">
    <property type="term" value="C:trans-Golgi network"/>
    <property type="evidence" value="ECO:0007669"/>
    <property type="project" value="TreeGrafter"/>
</dbReference>
<dbReference type="PANTHER" id="PTHR13465:SF2">
    <property type="entry name" value="PHAGOSOME ASSEMBLY FACTOR 1"/>
    <property type="match status" value="1"/>
</dbReference>
<proteinExistence type="inferred from homology"/>
<dbReference type="Proteomes" id="UP000059188">
    <property type="component" value="Unassembled WGS sequence"/>
</dbReference>
<name>A0A0B7FR39_THACB</name>
<dbReference type="InterPro" id="IPR005373">
    <property type="entry name" value="PHAF1"/>
</dbReference>
<dbReference type="OrthoDB" id="411211at2759"/>
<evidence type="ECO:0000256" key="1">
    <source>
        <dbReference type="ARBA" id="ARBA00024339"/>
    </source>
</evidence>
<dbReference type="EMBL" id="LN679103">
    <property type="protein sequence ID" value="CEL59384.1"/>
    <property type="molecule type" value="Genomic_DNA"/>
</dbReference>